<dbReference type="AlphaFoldDB" id="A0A0N8FX11"/>
<dbReference type="GO" id="GO:0006772">
    <property type="term" value="P:thiamine metabolic process"/>
    <property type="evidence" value="ECO:0007669"/>
    <property type="project" value="UniProtKB-UniRule"/>
</dbReference>
<proteinExistence type="predicted"/>
<protein>
    <recommendedName>
        <fullName evidence="5">Thiamine diphosphokinase</fullName>
        <ecNumber evidence="5">2.7.6.2</ecNumber>
    </recommendedName>
</protein>
<reference evidence="7 8" key="1">
    <citation type="submission" date="2015-08" db="EMBL/GenBank/DDBJ databases">
        <title>Genome sequence of Streptococcus phocae subsp. phocae ATCC 51973T isolated from liver specimen obtained from seal.</title>
        <authorList>
            <person name="Avendano-Herrera R."/>
        </authorList>
    </citation>
    <scope>NUCLEOTIDE SEQUENCE [LARGE SCALE GENOMIC DNA]</scope>
    <source>
        <strain evidence="7 8">ATCC 51973</strain>
    </source>
</reference>
<dbReference type="EC" id="2.7.6.2" evidence="5"/>
<dbReference type="PANTHER" id="PTHR41299">
    <property type="entry name" value="THIAMINE PYROPHOSPHOKINASE"/>
    <property type="match status" value="1"/>
</dbReference>
<keyword evidence="4" id="KW-0067">ATP-binding</keyword>
<accession>A0A0N8FX11</accession>
<evidence type="ECO:0000256" key="3">
    <source>
        <dbReference type="ARBA" id="ARBA00022777"/>
    </source>
</evidence>
<sequence length="210" mass="23408">MTKVALFSGGDLSFFTPDFDFFVGIDRGSLFLVQQDLPLNLAVGDFDSVSESEFATIKQKAEQIITASRQKNDTDTELALKVVFKQFPNAQVTIFGAFGGRLDHTLSNIFLPSDPELAPFMSQMTLRDQQNSVSYRPKGTHVIHQEKEMAYVAFMTSDDADLVITGAKFDLTAETFFKKKVYSSNEFNQSPITVCVPTGYLVIIQSKDRS</sequence>
<dbReference type="NCBIfam" id="TIGR01378">
    <property type="entry name" value="thi_PPkinase"/>
    <property type="match status" value="1"/>
</dbReference>
<comment type="caution">
    <text evidence="7">The sequence shown here is derived from an EMBL/GenBank/DDBJ whole genome shotgun (WGS) entry which is preliminary data.</text>
</comment>
<evidence type="ECO:0000256" key="1">
    <source>
        <dbReference type="ARBA" id="ARBA00022679"/>
    </source>
</evidence>
<name>A0A0N8FX11_9STRE</name>
<dbReference type="InterPro" id="IPR053149">
    <property type="entry name" value="TPK"/>
</dbReference>
<keyword evidence="3 7" id="KW-0418">Kinase</keyword>
<dbReference type="Pfam" id="PF04265">
    <property type="entry name" value="TPK_B1_binding"/>
    <property type="match status" value="1"/>
</dbReference>
<dbReference type="PATRIC" id="fig|119224.3.peg.1275"/>
<dbReference type="SUPFAM" id="SSF63999">
    <property type="entry name" value="Thiamin pyrophosphokinase, catalytic domain"/>
    <property type="match status" value="1"/>
</dbReference>
<dbReference type="GO" id="GO:0009229">
    <property type="term" value="P:thiamine diphosphate biosynthetic process"/>
    <property type="evidence" value="ECO:0007669"/>
    <property type="project" value="InterPro"/>
</dbReference>
<evidence type="ECO:0000256" key="4">
    <source>
        <dbReference type="ARBA" id="ARBA00022840"/>
    </source>
</evidence>
<dbReference type="GO" id="GO:0016301">
    <property type="term" value="F:kinase activity"/>
    <property type="evidence" value="ECO:0007669"/>
    <property type="project" value="UniProtKB-KW"/>
</dbReference>
<evidence type="ECO:0000256" key="5">
    <source>
        <dbReference type="NCBIfam" id="TIGR01378"/>
    </source>
</evidence>
<evidence type="ECO:0000259" key="6">
    <source>
        <dbReference type="SMART" id="SM00983"/>
    </source>
</evidence>
<dbReference type="SMART" id="SM00983">
    <property type="entry name" value="TPK_B1_binding"/>
    <property type="match status" value="1"/>
</dbReference>
<evidence type="ECO:0000313" key="7">
    <source>
        <dbReference type="EMBL" id="KPJ21835.1"/>
    </source>
</evidence>
<dbReference type="RefSeq" id="WP_054279189.1">
    <property type="nucleotide sequence ID" value="NZ_LHQM01000044.1"/>
</dbReference>
<gene>
    <name evidence="7" type="ORF">AKK44_07630</name>
</gene>
<dbReference type="PANTHER" id="PTHR41299:SF1">
    <property type="entry name" value="THIAMINE PYROPHOSPHOKINASE"/>
    <property type="match status" value="1"/>
</dbReference>
<dbReference type="Gene3D" id="3.40.50.10240">
    <property type="entry name" value="Thiamin pyrophosphokinase, catalytic domain"/>
    <property type="match status" value="1"/>
</dbReference>
<dbReference type="GO" id="GO:0004788">
    <property type="term" value="F:thiamine diphosphokinase activity"/>
    <property type="evidence" value="ECO:0007669"/>
    <property type="project" value="UniProtKB-UniRule"/>
</dbReference>
<evidence type="ECO:0000313" key="8">
    <source>
        <dbReference type="Proteomes" id="UP000049578"/>
    </source>
</evidence>
<dbReference type="GO" id="GO:0030975">
    <property type="term" value="F:thiamine binding"/>
    <property type="evidence" value="ECO:0007669"/>
    <property type="project" value="InterPro"/>
</dbReference>
<dbReference type="InterPro" id="IPR036759">
    <property type="entry name" value="TPK_catalytic_sf"/>
</dbReference>
<dbReference type="STRING" id="119224.AKK44_07630"/>
<dbReference type="Pfam" id="PF04263">
    <property type="entry name" value="TPK_catalytic"/>
    <property type="match status" value="1"/>
</dbReference>
<dbReference type="Proteomes" id="UP000049578">
    <property type="component" value="Unassembled WGS sequence"/>
</dbReference>
<keyword evidence="2" id="KW-0547">Nucleotide-binding</keyword>
<dbReference type="InterPro" id="IPR007373">
    <property type="entry name" value="Thiamin_PyroPKinase_B1-bd"/>
</dbReference>
<dbReference type="InterPro" id="IPR006282">
    <property type="entry name" value="Thi_PPkinase"/>
</dbReference>
<organism evidence="7 8">
    <name type="scientific">Streptococcus phocae</name>
    <dbReference type="NCBI Taxonomy" id="119224"/>
    <lineage>
        <taxon>Bacteria</taxon>
        <taxon>Bacillati</taxon>
        <taxon>Bacillota</taxon>
        <taxon>Bacilli</taxon>
        <taxon>Lactobacillales</taxon>
        <taxon>Streptococcaceae</taxon>
        <taxon>Streptococcus</taxon>
    </lineage>
</organism>
<keyword evidence="8" id="KW-1185">Reference proteome</keyword>
<keyword evidence="1" id="KW-0808">Transferase</keyword>
<evidence type="ECO:0000256" key="2">
    <source>
        <dbReference type="ARBA" id="ARBA00022741"/>
    </source>
</evidence>
<dbReference type="CDD" id="cd07995">
    <property type="entry name" value="TPK"/>
    <property type="match status" value="1"/>
</dbReference>
<feature type="domain" description="Thiamin pyrophosphokinase thiamin-binding" evidence="6">
    <location>
        <begin position="139"/>
        <end position="202"/>
    </location>
</feature>
<dbReference type="EMBL" id="LHQM01000044">
    <property type="protein sequence ID" value="KPJ21835.1"/>
    <property type="molecule type" value="Genomic_DNA"/>
</dbReference>
<dbReference type="InterPro" id="IPR007371">
    <property type="entry name" value="TPK_catalytic"/>
</dbReference>
<dbReference type="GO" id="GO:0005524">
    <property type="term" value="F:ATP binding"/>
    <property type="evidence" value="ECO:0007669"/>
    <property type="project" value="UniProtKB-KW"/>
</dbReference>